<evidence type="ECO:0000313" key="5">
    <source>
        <dbReference type="Proteomes" id="UP000326331"/>
    </source>
</evidence>
<keyword evidence="5" id="KW-1185">Reference proteome</keyword>
<name>A0ABX6C2T0_9CHLR</name>
<dbReference type="InterPro" id="IPR013529">
    <property type="entry name" value="Glyco_hydro_42_N"/>
</dbReference>
<dbReference type="Proteomes" id="UP000326331">
    <property type="component" value="Chromosome"/>
</dbReference>
<organism evidence="4 5">
    <name type="scientific">Tepidiforma bonchosmolovskayae</name>
    <dbReference type="NCBI Taxonomy" id="2601677"/>
    <lineage>
        <taxon>Bacteria</taxon>
        <taxon>Bacillati</taxon>
        <taxon>Chloroflexota</taxon>
        <taxon>Tepidiformia</taxon>
        <taxon>Tepidiformales</taxon>
        <taxon>Tepidiformaceae</taxon>
        <taxon>Tepidiforma</taxon>
    </lineage>
</organism>
<reference evidence="4 5" key="1">
    <citation type="submission" date="2019-08" db="EMBL/GenBank/DDBJ databases">
        <authorList>
            <person name="Toschakov S.V."/>
        </authorList>
    </citation>
    <scope>NUCLEOTIDE SEQUENCE [LARGE SCALE GENOMIC DNA]</scope>
    <source>
        <strain evidence="4 5">3753O</strain>
    </source>
</reference>
<feature type="domain" description="Glycoside hydrolase family 42 N-terminal" evidence="3">
    <location>
        <begin position="91"/>
        <end position="206"/>
    </location>
</feature>
<proteinExistence type="predicted"/>
<gene>
    <name evidence="4" type="ORF">Tbon_04470</name>
</gene>
<keyword evidence="1" id="KW-0378">Hydrolase</keyword>
<evidence type="ECO:0000256" key="2">
    <source>
        <dbReference type="ARBA" id="ARBA00023295"/>
    </source>
</evidence>
<dbReference type="Pfam" id="PF02449">
    <property type="entry name" value="Glyco_hydro_42"/>
    <property type="match status" value="1"/>
</dbReference>
<protein>
    <recommendedName>
        <fullName evidence="3">Glycoside hydrolase family 42 N-terminal domain-containing protein</fullName>
    </recommendedName>
</protein>
<dbReference type="EMBL" id="CP042829">
    <property type="protein sequence ID" value="QFG02575.1"/>
    <property type="molecule type" value="Genomic_DNA"/>
</dbReference>
<accession>A0ABX6C2T0</accession>
<evidence type="ECO:0000259" key="3">
    <source>
        <dbReference type="Pfam" id="PF02449"/>
    </source>
</evidence>
<dbReference type="InterPro" id="IPR017853">
    <property type="entry name" value="GH"/>
</dbReference>
<keyword evidence="2" id="KW-0326">Glycosidase</keyword>
<dbReference type="Gene3D" id="3.20.20.80">
    <property type="entry name" value="Glycosidases"/>
    <property type="match status" value="1"/>
</dbReference>
<sequence>MVPMGHRRRWQAAGILGGAVLALGLLAGQLWLTLHLQWTNREPLADSAIGFNFSCDQAEYLLLEEPGAGPDGHAPDGRPGRAEWCAEVLRELIERTGIRLVRLSVQWDEVEPEEGRYDFSVIEAQLDAVRAAGATANVSIGMKAQRHPEFYIPAWALEGVELREWMDLSSVPVLRERALRMVSTVAAHLAGRPEIDSWTAENEGYIASHRAHHYHLGRAYVAEVAETIRRADPQGRPVAINHAQHYVYDRRWRDALADADVLAQSMYPRRNGSVLGRPVVVDIMQLGWLMPNYAYQAREARKAGKQFWVTELQAEPWTDGDARLISPERPSRNLSPETMLKNVAYARRTGAERIYLWGAEWWLYQEHRFGDGRWLEAARAAAAGAAE</sequence>
<dbReference type="SUPFAM" id="SSF51445">
    <property type="entry name" value="(Trans)glycosidases"/>
    <property type="match status" value="1"/>
</dbReference>
<reference evidence="4 5" key="2">
    <citation type="submission" date="2019-10" db="EMBL/GenBank/DDBJ databases">
        <title>Thermopilla bonchosmolovskayae gen. nov., sp. nov., a moderately thermophilic Chloroflexi bacterium from a Chukotka hot spring (Arctic, Russia), representing a novel classis Thermopillaia, which include previously uncultivated lineage OLB14.</title>
        <authorList>
            <person name="Kochetkova T.V."/>
            <person name="Zayulina K.S."/>
            <person name="Zhigarkov V.S."/>
            <person name="Minaev N.V."/>
            <person name="Novikov A."/>
            <person name="Toshchakov S.V."/>
            <person name="Elcheninov A.G."/>
            <person name="Kublanov I.V."/>
        </authorList>
    </citation>
    <scope>NUCLEOTIDE SEQUENCE [LARGE SCALE GENOMIC DNA]</scope>
    <source>
        <strain evidence="4 5">3753O</strain>
    </source>
</reference>
<evidence type="ECO:0000313" key="4">
    <source>
        <dbReference type="EMBL" id="QFG02575.1"/>
    </source>
</evidence>
<evidence type="ECO:0000256" key="1">
    <source>
        <dbReference type="ARBA" id="ARBA00022801"/>
    </source>
</evidence>